<dbReference type="AlphaFoldDB" id="A0A699XGV4"/>
<dbReference type="EMBL" id="BKCJ011836826">
    <property type="protein sequence ID" value="GFD57086.1"/>
    <property type="molecule type" value="Genomic_DNA"/>
</dbReference>
<evidence type="ECO:0000256" key="1">
    <source>
        <dbReference type="SAM" id="MobiDB-lite"/>
    </source>
</evidence>
<feature type="region of interest" description="Disordered" evidence="1">
    <location>
        <begin position="1"/>
        <end position="66"/>
    </location>
</feature>
<feature type="non-terminal residue" evidence="2">
    <location>
        <position position="66"/>
    </location>
</feature>
<accession>A0A699XGV4</accession>
<gene>
    <name evidence="2" type="ORF">Tci_929055</name>
</gene>
<evidence type="ECO:0000313" key="2">
    <source>
        <dbReference type="EMBL" id="GFD57086.1"/>
    </source>
</evidence>
<feature type="compositionally biased region" description="Low complexity" evidence="1">
    <location>
        <begin position="45"/>
        <end position="54"/>
    </location>
</feature>
<name>A0A699XGV4_TANCI</name>
<feature type="non-terminal residue" evidence="2">
    <location>
        <position position="1"/>
    </location>
</feature>
<reference evidence="2" key="1">
    <citation type="journal article" date="2019" name="Sci. Rep.">
        <title>Draft genome of Tanacetum cinerariifolium, the natural source of mosquito coil.</title>
        <authorList>
            <person name="Yamashiro T."/>
            <person name="Shiraishi A."/>
            <person name="Satake H."/>
            <person name="Nakayama K."/>
        </authorList>
    </citation>
    <scope>NUCLEOTIDE SEQUENCE</scope>
</reference>
<feature type="compositionally biased region" description="Basic residues" evidence="1">
    <location>
        <begin position="30"/>
        <end position="44"/>
    </location>
</feature>
<organism evidence="2">
    <name type="scientific">Tanacetum cinerariifolium</name>
    <name type="common">Dalmatian daisy</name>
    <name type="synonym">Chrysanthemum cinerariifolium</name>
    <dbReference type="NCBI Taxonomy" id="118510"/>
    <lineage>
        <taxon>Eukaryota</taxon>
        <taxon>Viridiplantae</taxon>
        <taxon>Streptophyta</taxon>
        <taxon>Embryophyta</taxon>
        <taxon>Tracheophyta</taxon>
        <taxon>Spermatophyta</taxon>
        <taxon>Magnoliopsida</taxon>
        <taxon>eudicotyledons</taxon>
        <taxon>Gunneridae</taxon>
        <taxon>Pentapetalae</taxon>
        <taxon>asterids</taxon>
        <taxon>campanulids</taxon>
        <taxon>Asterales</taxon>
        <taxon>Asteraceae</taxon>
        <taxon>Asteroideae</taxon>
        <taxon>Anthemideae</taxon>
        <taxon>Anthemidinae</taxon>
        <taxon>Tanacetum</taxon>
    </lineage>
</organism>
<proteinExistence type="predicted"/>
<protein>
    <submittedName>
        <fullName evidence="2">Uncharacterized protein</fullName>
    </submittedName>
</protein>
<comment type="caution">
    <text evidence="2">The sequence shown here is derived from an EMBL/GenBank/DDBJ whole genome shotgun (WGS) entry which is preliminary data.</text>
</comment>
<feature type="compositionally biased region" description="Basic residues" evidence="1">
    <location>
        <begin position="1"/>
        <end position="13"/>
    </location>
</feature>
<sequence length="66" mass="7079">RRKPERHGHRGHTRGQPPAAGGGAGPRDARHLRHPAAQQHRLRRQAPANAAGRAGEARRPAPGPAR</sequence>